<evidence type="ECO:0000313" key="3">
    <source>
        <dbReference type="Proteomes" id="UP001178507"/>
    </source>
</evidence>
<reference evidence="1" key="1">
    <citation type="submission" date="2023-08" db="EMBL/GenBank/DDBJ databases">
        <authorList>
            <person name="Chen Y."/>
            <person name="Shah S."/>
            <person name="Dougan E. K."/>
            <person name="Thang M."/>
            <person name="Chan C."/>
        </authorList>
    </citation>
    <scope>NUCLEOTIDE SEQUENCE</scope>
</reference>
<protein>
    <submittedName>
        <fullName evidence="1">Uncharacterized protein</fullName>
    </submittedName>
</protein>
<evidence type="ECO:0000313" key="1">
    <source>
        <dbReference type="EMBL" id="CAJ1383102.1"/>
    </source>
</evidence>
<sequence length="125" mass="14492">MVPGPGKHLSLASQDARQKHAYFVHCTSMKHDKTAQKVLQAEESLWALLAQRPADVPSFQGLLAQEFQPLQHMLDFCSPFDPFFHFEGLEFLRERRRRLYMCAHVELGFLEHQLAQLQQCLELLS</sequence>
<dbReference type="EMBL" id="CAUJNA010000984">
    <property type="protein sequence ID" value="CAJ1383102.1"/>
    <property type="molecule type" value="Genomic_DNA"/>
</dbReference>
<evidence type="ECO:0000313" key="2">
    <source>
        <dbReference type="EMBL" id="CAJ1393050.1"/>
    </source>
</evidence>
<name>A0AA36MTB0_9DINO</name>
<keyword evidence="3" id="KW-1185">Reference proteome</keyword>
<gene>
    <name evidence="1" type="ORF">EVOR1521_LOCUS10311</name>
    <name evidence="2" type="ORF">EVOR1521_LOCUS17995</name>
</gene>
<organism evidence="1 3">
    <name type="scientific">Effrenium voratum</name>
    <dbReference type="NCBI Taxonomy" id="2562239"/>
    <lineage>
        <taxon>Eukaryota</taxon>
        <taxon>Sar</taxon>
        <taxon>Alveolata</taxon>
        <taxon>Dinophyceae</taxon>
        <taxon>Suessiales</taxon>
        <taxon>Symbiodiniaceae</taxon>
        <taxon>Effrenium</taxon>
    </lineage>
</organism>
<dbReference type="AlphaFoldDB" id="A0AA36MTB0"/>
<proteinExistence type="predicted"/>
<dbReference type="EMBL" id="CAUJNA010002465">
    <property type="protein sequence ID" value="CAJ1393050.1"/>
    <property type="molecule type" value="Genomic_DNA"/>
</dbReference>
<comment type="caution">
    <text evidence="1">The sequence shown here is derived from an EMBL/GenBank/DDBJ whole genome shotgun (WGS) entry which is preliminary data.</text>
</comment>
<accession>A0AA36MTB0</accession>
<dbReference type="Proteomes" id="UP001178507">
    <property type="component" value="Unassembled WGS sequence"/>
</dbReference>